<sequence length="156" mass="17827">MEKQIVTTIILGIFLISLASAVVIPAGTSEMFQINTTDTLYYDIVGNNNSIDGLNITQDIYEDYSNITISTNLMYQADEFTIIFFNIEKEVVHHYSSGGGSSKVIYKDKIIDHYMNKYIYPQDNESEVEEEVEEEVVDEDVDKALIIIIWLVALFY</sequence>
<comment type="caution">
    <text evidence="1">The sequence shown here is derived from an EMBL/GenBank/DDBJ whole genome shotgun (WGS) entry which is preliminary data.</text>
</comment>
<evidence type="ECO:0000313" key="1">
    <source>
        <dbReference type="EMBL" id="KKL66759.1"/>
    </source>
</evidence>
<protein>
    <submittedName>
        <fullName evidence="1">Uncharacterized protein</fullName>
    </submittedName>
</protein>
<dbReference type="EMBL" id="LAZR01027102">
    <property type="protein sequence ID" value="KKL66759.1"/>
    <property type="molecule type" value="Genomic_DNA"/>
</dbReference>
<dbReference type="AlphaFoldDB" id="A0A0F9DYG3"/>
<gene>
    <name evidence="1" type="ORF">LCGC14_2141720</name>
</gene>
<proteinExistence type="predicted"/>
<organism evidence="1">
    <name type="scientific">marine sediment metagenome</name>
    <dbReference type="NCBI Taxonomy" id="412755"/>
    <lineage>
        <taxon>unclassified sequences</taxon>
        <taxon>metagenomes</taxon>
        <taxon>ecological metagenomes</taxon>
    </lineage>
</organism>
<name>A0A0F9DYG3_9ZZZZ</name>
<accession>A0A0F9DYG3</accession>
<reference evidence="1" key="1">
    <citation type="journal article" date="2015" name="Nature">
        <title>Complex archaea that bridge the gap between prokaryotes and eukaryotes.</title>
        <authorList>
            <person name="Spang A."/>
            <person name="Saw J.H."/>
            <person name="Jorgensen S.L."/>
            <person name="Zaremba-Niedzwiedzka K."/>
            <person name="Martijn J."/>
            <person name="Lind A.E."/>
            <person name="van Eijk R."/>
            <person name="Schleper C."/>
            <person name="Guy L."/>
            <person name="Ettema T.J."/>
        </authorList>
    </citation>
    <scope>NUCLEOTIDE SEQUENCE</scope>
</reference>